<evidence type="ECO:0000256" key="2">
    <source>
        <dbReference type="ARBA" id="ARBA00023004"/>
    </source>
</evidence>
<dbReference type="PROSITE" id="PS51918">
    <property type="entry name" value="RADICAL_SAM"/>
    <property type="match status" value="1"/>
</dbReference>
<dbReference type="InterPro" id="IPR058240">
    <property type="entry name" value="rSAM_sf"/>
</dbReference>
<dbReference type="GO" id="GO:0003824">
    <property type="term" value="F:catalytic activity"/>
    <property type="evidence" value="ECO:0007669"/>
    <property type="project" value="InterPro"/>
</dbReference>
<protein>
    <submittedName>
        <fullName evidence="5">Radical SAM domain protein</fullName>
    </submittedName>
</protein>
<dbReference type="EMBL" id="AP019831">
    <property type="protein sequence ID" value="BBM44818.1"/>
    <property type="molecule type" value="Genomic_DNA"/>
</dbReference>
<dbReference type="OrthoDB" id="9785699at2"/>
<organism evidence="5 6">
    <name type="scientific">Leptotrichia trevisanii</name>
    <dbReference type="NCBI Taxonomy" id="109328"/>
    <lineage>
        <taxon>Bacteria</taxon>
        <taxon>Fusobacteriati</taxon>
        <taxon>Fusobacteriota</taxon>
        <taxon>Fusobacteriia</taxon>
        <taxon>Fusobacteriales</taxon>
        <taxon>Leptotrichiaceae</taxon>
        <taxon>Leptotrichia</taxon>
    </lineage>
</organism>
<evidence type="ECO:0000259" key="4">
    <source>
        <dbReference type="PROSITE" id="PS51918"/>
    </source>
</evidence>
<dbReference type="SUPFAM" id="SSF102114">
    <property type="entry name" value="Radical SAM enzymes"/>
    <property type="match status" value="1"/>
</dbReference>
<evidence type="ECO:0000313" key="5">
    <source>
        <dbReference type="EMBL" id="BBM44818.1"/>
    </source>
</evidence>
<keyword evidence="3" id="KW-0411">Iron-sulfur</keyword>
<dbReference type="InterPro" id="IPR007197">
    <property type="entry name" value="rSAM"/>
</dbReference>
<dbReference type="PANTHER" id="PTHR43432">
    <property type="entry name" value="SLR0285 PROTEIN"/>
    <property type="match status" value="1"/>
</dbReference>
<feature type="domain" description="Radical SAM core" evidence="4">
    <location>
        <begin position="17"/>
        <end position="247"/>
    </location>
</feature>
<dbReference type="RefSeq" id="WP_155282581.1">
    <property type="nucleotide sequence ID" value="NZ_AP019831.1"/>
</dbReference>
<proteinExistence type="predicted"/>
<dbReference type="Gene3D" id="3.80.30.30">
    <property type="match status" value="1"/>
</dbReference>
<dbReference type="GO" id="GO:0046872">
    <property type="term" value="F:metal ion binding"/>
    <property type="evidence" value="ECO:0007669"/>
    <property type="project" value="UniProtKB-KW"/>
</dbReference>
<keyword evidence="6" id="KW-1185">Reference proteome</keyword>
<dbReference type="CDD" id="cd01335">
    <property type="entry name" value="Radical_SAM"/>
    <property type="match status" value="1"/>
</dbReference>
<keyword evidence="2" id="KW-0408">Iron</keyword>
<name>A0A510JZK1_9FUSO</name>
<dbReference type="SFLD" id="SFLDS00029">
    <property type="entry name" value="Radical_SAM"/>
    <property type="match status" value="1"/>
</dbReference>
<dbReference type="PANTHER" id="PTHR43432:SF3">
    <property type="entry name" value="SLR0285 PROTEIN"/>
    <property type="match status" value="1"/>
</dbReference>
<keyword evidence="1" id="KW-0479">Metal-binding</keyword>
<sequence>MSTIIKETVSKNIITKSKLPATDYVINNYVGCNHGCIYCYAEFMKRFTNHTEKWGEFLDVKKFNEEKFVKYLKKINSDKKILMSSVTDPYNPYEIKYKSTRNILKLFIQANNEHIHLEILTKSLLIFRDIDLLKKIKNITVGISLNTLNDNLRRQIEPCAGSIKSRIEILKKLKGENIPVYLFISPIFPMLTQLEEIIATCKDTVDFIYFENLNLRGRYKKIILDFISKNFPEYNQLYQDIYTKNKKEYWYLLMEDINRLCKIYDIKYKTFFFHDNKSS</sequence>
<dbReference type="Pfam" id="PF04055">
    <property type="entry name" value="Radical_SAM"/>
    <property type="match status" value="1"/>
</dbReference>
<accession>A0A510JZK1</accession>
<dbReference type="SFLD" id="SFLDG01084">
    <property type="entry name" value="Uncharacterised_Radical_SAM_Su"/>
    <property type="match status" value="1"/>
</dbReference>
<dbReference type="GO" id="GO:0051536">
    <property type="term" value="F:iron-sulfur cluster binding"/>
    <property type="evidence" value="ECO:0007669"/>
    <property type="project" value="UniProtKB-KW"/>
</dbReference>
<evidence type="ECO:0000256" key="1">
    <source>
        <dbReference type="ARBA" id="ARBA00022723"/>
    </source>
</evidence>
<evidence type="ECO:0000256" key="3">
    <source>
        <dbReference type="ARBA" id="ARBA00023014"/>
    </source>
</evidence>
<reference evidence="5 6" key="1">
    <citation type="submission" date="2019-07" db="EMBL/GenBank/DDBJ databases">
        <title>Complete Genome Sequence of Leptotrichia trevisanii Strain JMUB3870.</title>
        <authorList>
            <person name="Watanabe S."/>
            <person name="Cui L."/>
        </authorList>
    </citation>
    <scope>NUCLEOTIDE SEQUENCE [LARGE SCALE GENOMIC DNA]</scope>
    <source>
        <strain evidence="5 6">JMUB3870</strain>
    </source>
</reference>
<dbReference type="Proteomes" id="UP000422644">
    <property type="component" value="Chromosome"/>
</dbReference>
<gene>
    <name evidence="5" type="ORF">JMUB3870_0936</name>
</gene>
<dbReference type="AlphaFoldDB" id="A0A510JZK1"/>
<evidence type="ECO:0000313" key="6">
    <source>
        <dbReference type="Proteomes" id="UP000422644"/>
    </source>
</evidence>
<dbReference type="InterPro" id="IPR040086">
    <property type="entry name" value="MJ0683-like"/>
</dbReference>